<dbReference type="SUPFAM" id="SSF51206">
    <property type="entry name" value="cAMP-binding domain-like"/>
    <property type="match status" value="1"/>
</dbReference>
<dbReference type="InterPro" id="IPR014710">
    <property type="entry name" value="RmlC-like_jellyroll"/>
</dbReference>
<comment type="caution">
    <text evidence="2">The sequence shown here is derived from an EMBL/GenBank/DDBJ whole genome shotgun (WGS) entry which is preliminary data.</text>
</comment>
<dbReference type="InterPro" id="IPR000595">
    <property type="entry name" value="cNMP-bd_dom"/>
</dbReference>
<dbReference type="RefSeq" id="WP_311830526.1">
    <property type="nucleotide sequence ID" value="NZ_JARQAJ010000012.1"/>
</dbReference>
<sequence>MTKFFDLLNLTREQEKNFWYKKTVSANTTLLYEGDVADKIYFIEKGALRLWNNDDGKDITFQFFFEGQIVASYESFHLEKPSIFSIEAIEDTELLILDKKKLKLLIKDSPDLIYFMMDQLSERFIAYTDYFLSRIKESPEKRYVSLLEKKPELVKRVADQYIASFLGITPVSLSRIKKRIM</sequence>
<dbReference type="InterPro" id="IPR018490">
    <property type="entry name" value="cNMP-bd_dom_sf"/>
</dbReference>
<dbReference type="Proteomes" id="UP001181046">
    <property type="component" value="Unassembled WGS sequence"/>
</dbReference>
<dbReference type="SMART" id="SM00100">
    <property type="entry name" value="cNMP"/>
    <property type="match status" value="1"/>
</dbReference>
<dbReference type="PROSITE" id="PS50042">
    <property type="entry name" value="CNMP_BINDING_3"/>
    <property type="match status" value="1"/>
</dbReference>
<gene>
    <name evidence="2" type="ORF">P7H27_13015</name>
</gene>
<reference evidence="2" key="1">
    <citation type="submission" date="2023-03" db="EMBL/GenBank/DDBJ databases">
        <authorList>
            <person name="Shen W."/>
            <person name="Cai J."/>
        </authorList>
    </citation>
    <scope>NUCLEOTIDE SEQUENCE</scope>
    <source>
        <strain evidence="2">P66-3</strain>
    </source>
</reference>
<keyword evidence="3" id="KW-1185">Reference proteome</keyword>
<feature type="domain" description="Cyclic nucleotide-binding" evidence="1">
    <location>
        <begin position="20"/>
        <end position="123"/>
    </location>
</feature>
<dbReference type="CDD" id="cd00038">
    <property type="entry name" value="CAP_ED"/>
    <property type="match status" value="1"/>
</dbReference>
<dbReference type="Pfam" id="PF00027">
    <property type="entry name" value="cNMP_binding"/>
    <property type="match status" value="1"/>
</dbReference>
<evidence type="ECO:0000259" key="1">
    <source>
        <dbReference type="PROSITE" id="PS50042"/>
    </source>
</evidence>
<organism evidence="2 3">
    <name type="scientific">Enterococcus xiangfangensis</name>
    <dbReference type="NCBI Taxonomy" id="1296537"/>
    <lineage>
        <taxon>Bacteria</taxon>
        <taxon>Bacillati</taxon>
        <taxon>Bacillota</taxon>
        <taxon>Bacilli</taxon>
        <taxon>Lactobacillales</taxon>
        <taxon>Enterococcaceae</taxon>
        <taxon>Enterococcus</taxon>
    </lineage>
</organism>
<evidence type="ECO:0000313" key="3">
    <source>
        <dbReference type="Proteomes" id="UP001181046"/>
    </source>
</evidence>
<proteinExistence type="predicted"/>
<name>A0ABU3FDB6_9ENTE</name>
<dbReference type="Gene3D" id="2.60.120.10">
    <property type="entry name" value="Jelly Rolls"/>
    <property type="match status" value="1"/>
</dbReference>
<protein>
    <submittedName>
        <fullName evidence="2">Crp/Fnr family transcriptional regulator</fullName>
    </submittedName>
</protein>
<accession>A0ABU3FDB6</accession>
<dbReference type="EMBL" id="JARQAJ010000012">
    <property type="protein sequence ID" value="MDT2760673.1"/>
    <property type="molecule type" value="Genomic_DNA"/>
</dbReference>
<evidence type="ECO:0000313" key="2">
    <source>
        <dbReference type="EMBL" id="MDT2760673.1"/>
    </source>
</evidence>